<organism evidence="1 2">
    <name type="scientific">Symbiochloris irregularis</name>
    <dbReference type="NCBI Taxonomy" id="706552"/>
    <lineage>
        <taxon>Eukaryota</taxon>
        <taxon>Viridiplantae</taxon>
        <taxon>Chlorophyta</taxon>
        <taxon>core chlorophytes</taxon>
        <taxon>Trebouxiophyceae</taxon>
        <taxon>Trebouxiales</taxon>
        <taxon>Trebouxiaceae</taxon>
        <taxon>Symbiochloris</taxon>
    </lineage>
</organism>
<keyword evidence="2" id="KW-1185">Reference proteome</keyword>
<dbReference type="AlphaFoldDB" id="A0AAW1NMK1"/>
<reference evidence="1 2" key="1">
    <citation type="journal article" date="2024" name="Nat. Commun.">
        <title>Phylogenomics reveals the evolutionary origins of lichenization in chlorophyte algae.</title>
        <authorList>
            <person name="Puginier C."/>
            <person name="Libourel C."/>
            <person name="Otte J."/>
            <person name="Skaloud P."/>
            <person name="Haon M."/>
            <person name="Grisel S."/>
            <person name="Petersen M."/>
            <person name="Berrin J.G."/>
            <person name="Delaux P.M."/>
            <person name="Dal Grande F."/>
            <person name="Keller J."/>
        </authorList>
    </citation>
    <scope>NUCLEOTIDE SEQUENCE [LARGE SCALE GENOMIC DNA]</scope>
    <source>
        <strain evidence="1 2">SAG 2036</strain>
    </source>
</reference>
<comment type="caution">
    <text evidence="1">The sequence shown here is derived from an EMBL/GenBank/DDBJ whole genome shotgun (WGS) entry which is preliminary data.</text>
</comment>
<gene>
    <name evidence="1" type="ORF">WJX73_001225</name>
</gene>
<evidence type="ECO:0000313" key="1">
    <source>
        <dbReference type="EMBL" id="KAK9791823.1"/>
    </source>
</evidence>
<dbReference type="Proteomes" id="UP001465755">
    <property type="component" value="Unassembled WGS sequence"/>
</dbReference>
<dbReference type="EMBL" id="JALJOQ010000171">
    <property type="protein sequence ID" value="KAK9791823.1"/>
    <property type="molecule type" value="Genomic_DNA"/>
</dbReference>
<name>A0AAW1NMK1_9CHLO</name>
<sequence length="79" mass="9142">MLWSQPSAYNRGQPALRRLSCSPDYSRWRLATKLRSAPAARLHFRRRKTCSASRHLFNRAQSCVKPTREQQDLLDGTAI</sequence>
<protein>
    <submittedName>
        <fullName evidence="1">Uncharacterized protein</fullName>
    </submittedName>
</protein>
<accession>A0AAW1NMK1</accession>
<evidence type="ECO:0000313" key="2">
    <source>
        <dbReference type="Proteomes" id="UP001465755"/>
    </source>
</evidence>
<proteinExistence type="predicted"/>